<gene>
    <name evidence="2" type="ORF">GXM_00899</name>
</gene>
<proteinExistence type="predicted"/>
<protein>
    <submittedName>
        <fullName evidence="2">Uncharacterized protein</fullName>
    </submittedName>
</protein>
<organism evidence="2 3">
    <name type="scientific">Nostoc sphaeroides CCNUC1</name>
    <dbReference type="NCBI Taxonomy" id="2653204"/>
    <lineage>
        <taxon>Bacteria</taxon>
        <taxon>Bacillati</taxon>
        <taxon>Cyanobacteriota</taxon>
        <taxon>Cyanophyceae</taxon>
        <taxon>Nostocales</taxon>
        <taxon>Nostocaceae</taxon>
        <taxon>Nostoc</taxon>
    </lineage>
</organism>
<keyword evidence="3" id="KW-1185">Reference proteome</keyword>
<keyword evidence="1" id="KW-0472">Membrane</keyword>
<keyword evidence="1" id="KW-1133">Transmembrane helix</keyword>
<reference evidence="2 3" key="1">
    <citation type="submission" date="2019-10" db="EMBL/GenBank/DDBJ databases">
        <title>Genomic and transcriptomic insights into the perfect genentic adaptation of a filamentous nitrogen-fixing cyanobacterium to rice fields.</title>
        <authorList>
            <person name="Chen Z."/>
        </authorList>
    </citation>
    <scope>NUCLEOTIDE SEQUENCE [LARGE SCALE GENOMIC DNA]</scope>
    <source>
        <strain evidence="2">CCNUC1</strain>
    </source>
</reference>
<name>A0A5P8VTB0_9NOSO</name>
<evidence type="ECO:0000256" key="1">
    <source>
        <dbReference type="SAM" id="Phobius"/>
    </source>
</evidence>
<feature type="transmembrane region" description="Helical" evidence="1">
    <location>
        <begin position="20"/>
        <end position="42"/>
    </location>
</feature>
<dbReference type="AlphaFoldDB" id="A0A5P8VTB0"/>
<sequence>MGDRSHCGKSVIDNPQLGLIVATSRICSLALLTISIALVVAVDSGSMMSLTSSVGLSPPVLKPASFVLGLNPHYKT</sequence>
<dbReference type="EMBL" id="CP045226">
    <property type="protein sequence ID" value="QFS43426.1"/>
    <property type="molecule type" value="Genomic_DNA"/>
</dbReference>
<dbReference type="Proteomes" id="UP000326678">
    <property type="component" value="Chromosome Gxm1"/>
</dbReference>
<accession>A0A5P8VTB0</accession>
<evidence type="ECO:0000313" key="2">
    <source>
        <dbReference type="EMBL" id="QFS43426.1"/>
    </source>
</evidence>
<evidence type="ECO:0000313" key="3">
    <source>
        <dbReference type="Proteomes" id="UP000326678"/>
    </source>
</evidence>
<keyword evidence="1" id="KW-0812">Transmembrane</keyword>
<dbReference type="KEGG" id="nsh:GXM_00899"/>